<evidence type="ECO:0000313" key="15">
    <source>
        <dbReference type="Proteomes" id="UP000265691"/>
    </source>
</evidence>
<comment type="subunit">
    <text evidence="2">Monomer.</text>
</comment>
<dbReference type="PANTHER" id="PTHR42801">
    <property type="entry name" value="THIOREDOXIN-DEPENDENT PEROXIDE REDUCTASE"/>
    <property type="match status" value="1"/>
</dbReference>
<dbReference type="FunFam" id="3.40.30.10:FF:000007">
    <property type="entry name" value="Thioredoxin-dependent thiol peroxidase"/>
    <property type="match status" value="1"/>
</dbReference>
<evidence type="ECO:0000256" key="4">
    <source>
        <dbReference type="ARBA" id="ARBA00022559"/>
    </source>
</evidence>
<dbReference type="GO" id="GO:0005737">
    <property type="term" value="C:cytoplasm"/>
    <property type="evidence" value="ECO:0007669"/>
    <property type="project" value="TreeGrafter"/>
</dbReference>
<dbReference type="InterPro" id="IPR050924">
    <property type="entry name" value="Peroxiredoxin_BCP/PrxQ"/>
</dbReference>
<evidence type="ECO:0000256" key="12">
    <source>
        <dbReference type="ARBA" id="ARBA00049091"/>
    </source>
</evidence>
<dbReference type="CDD" id="cd03017">
    <property type="entry name" value="PRX_BCP"/>
    <property type="match status" value="1"/>
</dbReference>
<keyword evidence="7" id="KW-1015">Disulfide bond</keyword>
<evidence type="ECO:0000259" key="13">
    <source>
        <dbReference type="PROSITE" id="PS51352"/>
    </source>
</evidence>
<evidence type="ECO:0000256" key="3">
    <source>
        <dbReference type="ARBA" id="ARBA00013017"/>
    </source>
</evidence>
<dbReference type="PROSITE" id="PS51352">
    <property type="entry name" value="THIOREDOXIN_2"/>
    <property type="match status" value="1"/>
</dbReference>
<protein>
    <recommendedName>
        <fullName evidence="3">thioredoxin-dependent peroxiredoxin</fullName>
        <ecNumber evidence="3">1.11.1.24</ecNumber>
    </recommendedName>
    <alternativeName>
        <fullName evidence="9">Thioredoxin peroxidase</fullName>
    </alternativeName>
    <alternativeName>
        <fullName evidence="11">Thioredoxin-dependent peroxiredoxin Bcp</fullName>
    </alternativeName>
</protein>
<dbReference type="AlphaFoldDB" id="A0A3A1Y7M3"/>
<evidence type="ECO:0000256" key="10">
    <source>
        <dbReference type="ARBA" id="ARBA00038489"/>
    </source>
</evidence>
<feature type="domain" description="Thioredoxin" evidence="13">
    <location>
        <begin position="14"/>
        <end position="165"/>
    </location>
</feature>
<name>A0A3A1Y7M3_9GAMM</name>
<dbReference type="InterPro" id="IPR000866">
    <property type="entry name" value="AhpC/TSA"/>
</dbReference>
<dbReference type="NCBIfam" id="NF006960">
    <property type="entry name" value="PRK09437.1"/>
    <property type="match status" value="1"/>
</dbReference>
<keyword evidence="8" id="KW-0676">Redox-active center</keyword>
<dbReference type="InterPro" id="IPR013766">
    <property type="entry name" value="Thioredoxin_domain"/>
</dbReference>
<keyword evidence="4 14" id="KW-0575">Peroxidase</keyword>
<accession>A0A3A1Y7M3</accession>
<evidence type="ECO:0000256" key="1">
    <source>
        <dbReference type="ARBA" id="ARBA00003330"/>
    </source>
</evidence>
<dbReference type="GO" id="GO:0045454">
    <property type="term" value="P:cell redox homeostasis"/>
    <property type="evidence" value="ECO:0007669"/>
    <property type="project" value="TreeGrafter"/>
</dbReference>
<dbReference type="EC" id="1.11.1.24" evidence="3"/>
<dbReference type="Proteomes" id="UP000265691">
    <property type="component" value="Unassembled WGS sequence"/>
</dbReference>
<dbReference type="Pfam" id="PF00578">
    <property type="entry name" value="AhpC-TSA"/>
    <property type="match status" value="1"/>
</dbReference>
<evidence type="ECO:0000256" key="8">
    <source>
        <dbReference type="ARBA" id="ARBA00023284"/>
    </source>
</evidence>
<keyword evidence="15" id="KW-1185">Reference proteome</keyword>
<evidence type="ECO:0000256" key="9">
    <source>
        <dbReference type="ARBA" id="ARBA00032824"/>
    </source>
</evidence>
<evidence type="ECO:0000256" key="2">
    <source>
        <dbReference type="ARBA" id="ARBA00011245"/>
    </source>
</evidence>
<dbReference type="OrthoDB" id="9812811at2"/>
<sequence>MTEKKVVKGLDNLLQVGDQFPEFNLPANDGKTYNNQTYKDLFLVYFYPRADTPGCTAQACNLEQAIKEQAFTLPVLGVSGDTVEKQQKFANKFSLSFPLLADTELALAKACGVYGQKTMAGRVYDGIHRIAFVVNAENKIVEVFTKVNTKEFAQQVNEWLKSYQA</sequence>
<keyword evidence="6" id="KW-0560">Oxidoreductase</keyword>
<proteinExistence type="inferred from homology"/>
<dbReference type="GO" id="GO:0008379">
    <property type="term" value="F:thioredoxin peroxidase activity"/>
    <property type="evidence" value="ECO:0007669"/>
    <property type="project" value="TreeGrafter"/>
</dbReference>
<dbReference type="SUPFAM" id="SSF52833">
    <property type="entry name" value="Thioredoxin-like"/>
    <property type="match status" value="1"/>
</dbReference>
<organism evidence="14 15">
    <name type="scientific">Psittacicella hinzii</name>
    <dbReference type="NCBI Taxonomy" id="2028575"/>
    <lineage>
        <taxon>Bacteria</taxon>
        <taxon>Pseudomonadati</taxon>
        <taxon>Pseudomonadota</taxon>
        <taxon>Gammaproteobacteria</taxon>
        <taxon>Pasteurellales</taxon>
        <taxon>Psittacicellaceae</taxon>
        <taxon>Psittacicella</taxon>
    </lineage>
</organism>
<reference evidence="14 15" key="1">
    <citation type="submission" date="2017-08" db="EMBL/GenBank/DDBJ databases">
        <title>Reclassification of Bisgaard taxon 37 and 44.</title>
        <authorList>
            <person name="Christensen H."/>
        </authorList>
    </citation>
    <scope>NUCLEOTIDE SEQUENCE [LARGE SCALE GENOMIC DNA]</scope>
    <source>
        <strain evidence="14 15">B96_3</strain>
    </source>
</reference>
<dbReference type="GO" id="GO:0034599">
    <property type="term" value="P:cellular response to oxidative stress"/>
    <property type="evidence" value="ECO:0007669"/>
    <property type="project" value="TreeGrafter"/>
</dbReference>
<comment type="function">
    <text evidence="1">Thiol-specific peroxidase that catalyzes the reduction of hydrogen peroxide and organic hydroperoxides to water and alcohols, respectively. Plays a role in cell protection against oxidative stress by detoxifying peroxides and as sensor of hydrogen peroxide-mediated signaling events.</text>
</comment>
<keyword evidence="5" id="KW-0049">Antioxidant</keyword>
<evidence type="ECO:0000313" key="14">
    <source>
        <dbReference type="EMBL" id="RIY32137.1"/>
    </source>
</evidence>
<dbReference type="EMBL" id="NRHC01000066">
    <property type="protein sequence ID" value="RIY32137.1"/>
    <property type="molecule type" value="Genomic_DNA"/>
</dbReference>
<comment type="catalytic activity">
    <reaction evidence="12">
        <text>a hydroperoxide + [thioredoxin]-dithiol = an alcohol + [thioredoxin]-disulfide + H2O</text>
        <dbReference type="Rhea" id="RHEA:62620"/>
        <dbReference type="Rhea" id="RHEA-COMP:10698"/>
        <dbReference type="Rhea" id="RHEA-COMP:10700"/>
        <dbReference type="ChEBI" id="CHEBI:15377"/>
        <dbReference type="ChEBI" id="CHEBI:29950"/>
        <dbReference type="ChEBI" id="CHEBI:30879"/>
        <dbReference type="ChEBI" id="CHEBI:35924"/>
        <dbReference type="ChEBI" id="CHEBI:50058"/>
        <dbReference type="EC" id="1.11.1.24"/>
    </reaction>
</comment>
<dbReference type="Gene3D" id="3.40.30.10">
    <property type="entry name" value="Glutaredoxin"/>
    <property type="match status" value="1"/>
</dbReference>
<dbReference type="RefSeq" id="WP_119525335.1">
    <property type="nucleotide sequence ID" value="NZ_NRHC01000066.1"/>
</dbReference>
<evidence type="ECO:0000256" key="11">
    <source>
        <dbReference type="ARBA" id="ARBA00042639"/>
    </source>
</evidence>
<comment type="caution">
    <text evidence="14">The sequence shown here is derived from an EMBL/GenBank/DDBJ whole genome shotgun (WGS) entry which is preliminary data.</text>
</comment>
<dbReference type="InterPro" id="IPR036249">
    <property type="entry name" value="Thioredoxin-like_sf"/>
</dbReference>
<evidence type="ECO:0000256" key="5">
    <source>
        <dbReference type="ARBA" id="ARBA00022862"/>
    </source>
</evidence>
<comment type="similarity">
    <text evidence="10">Belongs to the peroxiredoxin family. BCP/PrxQ subfamily.</text>
</comment>
<dbReference type="PANTHER" id="PTHR42801:SF4">
    <property type="entry name" value="AHPC_TSA FAMILY PROTEIN"/>
    <property type="match status" value="1"/>
</dbReference>
<evidence type="ECO:0000256" key="6">
    <source>
        <dbReference type="ARBA" id="ARBA00023002"/>
    </source>
</evidence>
<evidence type="ECO:0000256" key="7">
    <source>
        <dbReference type="ARBA" id="ARBA00023157"/>
    </source>
</evidence>
<gene>
    <name evidence="14" type="ORF">CKF54_05355</name>
</gene>